<dbReference type="AlphaFoldDB" id="A0AAP0F820"/>
<dbReference type="PANTHER" id="PTHR23023">
    <property type="entry name" value="DIMETHYLANILINE MONOOXYGENASE"/>
    <property type="match status" value="1"/>
</dbReference>
<dbReference type="InterPro" id="IPR036188">
    <property type="entry name" value="FAD/NAD-bd_sf"/>
</dbReference>
<keyword evidence="2" id="KW-0274">FAD</keyword>
<evidence type="ECO:0000256" key="1">
    <source>
        <dbReference type="ARBA" id="ARBA00022630"/>
    </source>
</evidence>
<keyword evidence="6" id="KW-1185">Reference proteome</keyword>
<gene>
    <name evidence="5" type="ORF">Sjap_020432</name>
</gene>
<keyword evidence="1" id="KW-0285">Flavoprotein</keyword>
<dbReference type="Gene3D" id="3.50.50.60">
    <property type="entry name" value="FAD/NAD(P)-binding domain"/>
    <property type="match status" value="2"/>
</dbReference>
<feature type="transmembrane region" description="Helical" evidence="4">
    <location>
        <begin position="105"/>
        <end position="125"/>
    </location>
</feature>
<protein>
    <recommendedName>
        <fullName evidence="7">Flavin-containing monooxygenase</fullName>
    </recommendedName>
</protein>
<keyword evidence="4" id="KW-0472">Membrane</keyword>
<keyword evidence="3" id="KW-0560">Oxidoreductase</keyword>
<reference evidence="5 6" key="1">
    <citation type="submission" date="2024-01" db="EMBL/GenBank/DDBJ databases">
        <title>Genome assemblies of Stephania.</title>
        <authorList>
            <person name="Yang L."/>
        </authorList>
    </citation>
    <scope>NUCLEOTIDE SEQUENCE [LARGE SCALE GENOMIC DNA]</scope>
    <source>
        <strain evidence="5">QJT</strain>
        <tissue evidence="5">Leaf</tissue>
    </source>
</reference>
<name>A0AAP0F820_9MAGN</name>
<evidence type="ECO:0000313" key="5">
    <source>
        <dbReference type="EMBL" id="KAK9103178.1"/>
    </source>
</evidence>
<keyword evidence="4" id="KW-0812">Transmembrane</keyword>
<dbReference type="GO" id="GO:0016491">
    <property type="term" value="F:oxidoreductase activity"/>
    <property type="evidence" value="ECO:0007669"/>
    <property type="project" value="UniProtKB-KW"/>
</dbReference>
<sequence length="191" mass="21799">MEDIIQCRAQLSLVKQTVGPHWPPVAVYLKNEPLQKVIDYYRKPWARECRSHTRKVPFPFLKTNNIVTVNDNCVGPLYQHVLPPALAPSLSFIGLIWRVILSLKIFCHSIFISCISVFWVCIYTVNVFNGHVIPFPLLELQSKWVAGVLSGRIPLPSQEDMISSVCAFYAKLKDVGVPKHYTHHIGDYQVE</sequence>
<dbReference type="Proteomes" id="UP001417504">
    <property type="component" value="Unassembled WGS sequence"/>
</dbReference>
<organism evidence="5 6">
    <name type="scientific">Stephania japonica</name>
    <dbReference type="NCBI Taxonomy" id="461633"/>
    <lineage>
        <taxon>Eukaryota</taxon>
        <taxon>Viridiplantae</taxon>
        <taxon>Streptophyta</taxon>
        <taxon>Embryophyta</taxon>
        <taxon>Tracheophyta</taxon>
        <taxon>Spermatophyta</taxon>
        <taxon>Magnoliopsida</taxon>
        <taxon>Ranunculales</taxon>
        <taxon>Menispermaceae</taxon>
        <taxon>Menispermoideae</taxon>
        <taxon>Cissampelideae</taxon>
        <taxon>Stephania</taxon>
    </lineage>
</organism>
<evidence type="ECO:0008006" key="7">
    <source>
        <dbReference type="Google" id="ProtNLM"/>
    </source>
</evidence>
<keyword evidence="4" id="KW-1133">Transmembrane helix</keyword>
<accession>A0AAP0F820</accession>
<dbReference type="InterPro" id="IPR050346">
    <property type="entry name" value="FMO-like"/>
</dbReference>
<dbReference type="EMBL" id="JBBNAE010000008">
    <property type="protein sequence ID" value="KAK9103178.1"/>
    <property type="molecule type" value="Genomic_DNA"/>
</dbReference>
<evidence type="ECO:0000256" key="4">
    <source>
        <dbReference type="SAM" id="Phobius"/>
    </source>
</evidence>
<evidence type="ECO:0000256" key="2">
    <source>
        <dbReference type="ARBA" id="ARBA00022827"/>
    </source>
</evidence>
<comment type="caution">
    <text evidence="5">The sequence shown here is derived from an EMBL/GenBank/DDBJ whole genome shotgun (WGS) entry which is preliminary data.</text>
</comment>
<evidence type="ECO:0000313" key="6">
    <source>
        <dbReference type="Proteomes" id="UP001417504"/>
    </source>
</evidence>
<proteinExistence type="predicted"/>
<evidence type="ECO:0000256" key="3">
    <source>
        <dbReference type="ARBA" id="ARBA00023002"/>
    </source>
</evidence>